<dbReference type="PANTHER" id="PTHR32379:SF1">
    <property type="entry name" value="GUANIDINOACETATE N-METHYLTRANSFERASE"/>
    <property type="match status" value="1"/>
</dbReference>
<evidence type="ECO:0000256" key="2">
    <source>
        <dbReference type="ARBA" id="ARBA00011245"/>
    </source>
</evidence>
<dbReference type="GO" id="GO:0019702">
    <property type="term" value="F:protein arginine N5-methyltransferase activity"/>
    <property type="evidence" value="ECO:0007669"/>
    <property type="project" value="TreeGrafter"/>
</dbReference>
<evidence type="ECO:0000313" key="12">
    <source>
        <dbReference type="Proteomes" id="UP000799441"/>
    </source>
</evidence>
<dbReference type="SUPFAM" id="SSF48403">
    <property type="entry name" value="Ankyrin repeat"/>
    <property type="match status" value="1"/>
</dbReference>
<dbReference type="InterPro" id="IPR051038">
    <property type="entry name" value="RMT2/GAMT_Mtase"/>
</dbReference>
<evidence type="ECO:0000256" key="3">
    <source>
        <dbReference type="ARBA" id="ARBA00022490"/>
    </source>
</evidence>
<keyword evidence="6" id="KW-0949">S-adenosyl-L-methionine</keyword>
<dbReference type="GO" id="GO:0005634">
    <property type="term" value="C:nucleus"/>
    <property type="evidence" value="ECO:0007669"/>
    <property type="project" value="UniProtKB-SubCell"/>
</dbReference>
<comment type="subcellular location">
    <subcellularLocation>
        <location evidence="8">Cytoplasm</location>
    </subcellularLocation>
    <subcellularLocation>
        <location evidence="8">Nucleus</location>
    </subcellularLocation>
</comment>
<keyword evidence="7 8" id="KW-0539">Nucleus</keyword>
<accession>A0A9P4QAG0</accession>
<dbReference type="InterPro" id="IPR026480">
    <property type="entry name" value="RMT2_dom"/>
</dbReference>
<comment type="function">
    <text evidence="1 8">S-adenosyl-L-methionine-dependent protein-arginine N-methyltransferase that methylates the delta-nitrogen atom of arginine residues to form N5-methylarginine (type IV) in target proteins. Monomethylates ribosomal protein L12.</text>
</comment>
<feature type="compositionally biased region" description="Basic and acidic residues" evidence="9">
    <location>
        <begin position="163"/>
        <end position="178"/>
    </location>
</feature>
<dbReference type="GO" id="GO:0005737">
    <property type="term" value="C:cytoplasm"/>
    <property type="evidence" value="ECO:0007669"/>
    <property type="project" value="UniProtKB-SubCell"/>
</dbReference>
<organism evidence="11 12">
    <name type="scientific">Polychaeton citri CBS 116435</name>
    <dbReference type="NCBI Taxonomy" id="1314669"/>
    <lineage>
        <taxon>Eukaryota</taxon>
        <taxon>Fungi</taxon>
        <taxon>Dikarya</taxon>
        <taxon>Ascomycota</taxon>
        <taxon>Pezizomycotina</taxon>
        <taxon>Dothideomycetes</taxon>
        <taxon>Dothideomycetidae</taxon>
        <taxon>Capnodiales</taxon>
        <taxon>Capnodiaceae</taxon>
        <taxon>Polychaeton</taxon>
    </lineage>
</organism>
<dbReference type="InterPro" id="IPR017408">
    <property type="entry name" value="Arginine_N-MeTrfase_2"/>
</dbReference>
<dbReference type="PROSITE" id="PS51559">
    <property type="entry name" value="SAM_RMT2"/>
    <property type="match status" value="1"/>
</dbReference>
<evidence type="ECO:0000313" key="11">
    <source>
        <dbReference type="EMBL" id="KAF2722380.1"/>
    </source>
</evidence>
<dbReference type="SUPFAM" id="SSF53335">
    <property type="entry name" value="S-adenosyl-L-methionine-dependent methyltransferases"/>
    <property type="match status" value="1"/>
</dbReference>
<dbReference type="PIRSF" id="PIRSF038148">
    <property type="entry name" value="Arginine_N-mtfrase-2"/>
    <property type="match status" value="1"/>
</dbReference>
<dbReference type="GO" id="GO:0032259">
    <property type="term" value="P:methylation"/>
    <property type="evidence" value="ECO:0007669"/>
    <property type="project" value="UniProtKB-KW"/>
</dbReference>
<sequence>MADVTMSDVAAAGVDTDTTADEILLAATNHDLESLKKLLKTGNANVQDAETGFTPLHAAIASCAPDEDLDEDMEANGESDAVHSNALEEEAALETLKLLFENGAIWNELDLNDDTPGCLAHRLGLTKLYEAVVAAGVRAELLFNRMDDFELLVDESDEEEGEETKAEEAVEIHQHEPTAEQADSSVPAIGVTTTEGEDAAPDESTGPVKLKNPNVVSADYLTSELTYTNDGKLLDEDKNAIMMDWETEIMGRSVEALCQRPGLRTMNVGHGMGIVDGKFLDKNPAMHHIVEAHPAVIQRLKETGWYSKPNVTVHEGKWQDVFPKLIAEGLTLDAIYYDTYAETYKDLKEFFAEYVIALLDQNGRFGFYHGLGADRQVCYDVYTQIVEMDLMDAGMDTEWQVLGVPDLDGEGQWKGIRRKYWDVDMYRLPTCQFLSAKQAS</sequence>
<feature type="domain" description="RMT2" evidence="10">
    <location>
        <begin position="211"/>
        <end position="440"/>
    </location>
</feature>
<keyword evidence="12" id="KW-1185">Reference proteome</keyword>
<keyword evidence="4 8" id="KW-0489">Methyltransferase</keyword>
<proteinExistence type="inferred from homology"/>
<dbReference type="EMBL" id="MU003783">
    <property type="protein sequence ID" value="KAF2722380.1"/>
    <property type="molecule type" value="Genomic_DNA"/>
</dbReference>
<evidence type="ECO:0000259" key="10">
    <source>
        <dbReference type="PROSITE" id="PS51559"/>
    </source>
</evidence>
<reference evidence="11" key="1">
    <citation type="journal article" date="2020" name="Stud. Mycol.">
        <title>101 Dothideomycetes genomes: a test case for predicting lifestyles and emergence of pathogens.</title>
        <authorList>
            <person name="Haridas S."/>
            <person name="Albert R."/>
            <person name="Binder M."/>
            <person name="Bloem J."/>
            <person name="Labutti K."/>
            <person name="Salamov A."/>
            <person name="Andreopoulos B."/>
            <person name="Baker S."/>
            <person name="Barry K."/>
            <person name="Bills G."/>
            <person name="Bluhm B."/>
            <person name="Cannon C."/>
            <person name="Castanera R."/>
            <person name="Culley D."/>
            <person name="Daum C."/>
            <person name="Ezra D."/>
            <person name="Gonzalez J."/>
            <person name="Henrissat B."/>
            <person name="Kuo A."/>
            <person name="Liang C."/>
            <person name="Lipzen A."/>
            <person name="Lutzoni F."/>
            <person name="Magnuson J."/>
            <person name="Mondo S."/>
            <person name="Nolan M."/>
            <person name="Ohm R."/>
            <person name="Pangilinan J."/>
            <person name="Park H.-J."/>
            <person name="Ramirez L."/>
            <person name="Alfaro M."/>
            <person name="Sun H."/>
            <person name="Tritt A."/>
            <person name="Yoshinaga Y."/>
            <person name="Zwiers L.-H."/>
            <person name="Turgeon B."/>
            <person name="Goodwin S."/>
            <person name="Spatafora J."/>
            <person name="Crous P."/>
            <person name="Grigoriev I."/>
        </authorList>
    </citation>
    <scope>NUCLEOTIDE SEQUENCE</scope>
    <source>
        <strain evidence="11">CBS 116435</strain>
    </source>
</reference>
<dbReference type="AlphaFoldDB" id="A0A9P4QAG0"/>
<dbReference type="EC" id="2.1.1.-" evidence="8"/>
<dbReference type="InterPro" id="IPR029063">
    <property type="entry name" value="SAM-dependent_MTases_sf"/>
</dbReference>
<comment type="subunit">
    <text evidence="2 8">Monomer.</text>
</comment>
<evidence type="ECO:0000256" key="5">
    <source>
        <dbReference type="ARBA" id="ARBA00022679"/>
    </source>
</evidence>
<evidence type="ECO:0000256" key="6">
    <source>
        <dbReference type="ARBA" id="ARBA00022691"/>
    </source>
</evidence>
<feature type="region of interest" description="Disordered" evidence="9">
    <location>
        <begin position="155"/>
        <end position="186"/>
    </location>
</feature>
<evidence type="ECO:0000256" key="1">
    <source>
        <dbReference type="ARBA" id="ARBA00002207"/>
    </source>
</evidence>
<gene>
    <name evidence="11" type="ORF">K431DRAFT_284071</name>
</gene>
<dbReference type="OrthoDB" id="19014at2759"/>
<dbReference type="InterPro" id="IPR036770">
    <property type="entry name" value="Ankyrin_rpt-contain_sf"/>
</dbReference>
<comment type="caution">
    <text evidence="11">The sequence shown here is derived from an EMBL/GenBank/DDBJ whole genome shotgun (WGS) entry which is preliminary data.</text>
</comment>
<keyword evidence="5 8" id="KW-0808">Transferase</keyword>
<dbReference type="Proteomes" id="UP000799441">
    <property type="component" value="Unassembled WGS sequence"/>
</dbReference>
<name>A0A9P4QAG0_9PEZI</name>
<evidence type="ECO:0000256" key="9">
    <source>
        <dbReference type="SAM" id="MobiDB-lite"/>
    </source>
</evidence>
<evidence type="ECO:0000256" key="4">
    <source>
        <dbReference type="ARBA" id="ARBA00022603"/>
    </source>
</evidence>
<dbReference type="FunFam" id="3.40.50.150:FF:000135">
    <property type="entry name" value="Arginine N-methyltransferase 2"/>
    <property type="match status" value="1"/>
</dbReference>
<evidence type="ECO:0000256" key="8">
    <source>
        <dbReference type="PIRNR" id="PIRNR038148"/>
    </source>
</evidence>
<protein>
    <recommendedName>
        <fullName evidence="8">Arginine N-methyltransferase 2</fullName>
        <ecNumber evidence="8">2.1.1.-</ecNumber>
    </recommendedName>
</protein>
<keyword evidence="3 8" id="KW-0963">Cytoplasm</keyword>
<evidence type="ECO:0000256" key="7">
    <source>
        <dbReference type="ARBA" id="ARBA00023242"/>
    </source>
</evidence>
<dbReference type="Gene3D" id="3.40.50.150">
    <property type="entry name" value="Vaccinia Virus protein VP39"/>
    <property type="match status" value="1"/>
</dbReference>
<dbReference type="Gene3D" id="1.25.40.20">
    <property type="entry name" value="Ankyrin repeat-containing domain"/>
    <property type="match status" value="1"/>
</dbReference>
<comment type="similarity">
    <text evidence="8">Belongs to the class I-like SAM-binding methyltransferase superfamily. RMT2 methyltransferase family.</text>
</comment>
<dbReference type="PANTHER" id="PTHR32379">
    <property type="entry name" value="GUANIDINOACETATE N-METHYLTRANSFERASE"/>
    <property type="match status" value="1"/>
</dbReference>